<dbReference type="Pfam" id="PF13248">
    <property type="entry name" value="Zn_ribbon_3"/>
    <property type="match status" value="1"/>
</dbReference>
<keyword evidence="2" id="KW-1133">Transmembrane helix</keyword>
<reference evidence="4" key="2">
    <citation type="submission" date="2021-09" db="EMBL/GenBank/DDBJ databases">
        <authorList>
            <person name="Gilroy R."/>
        </authorList>
    </citation>
    <scope>NUCLEOTIDE SEQUENCE</scope>
    <source>
        <strain evidence="4">7318</strain>
    </source>
</reference>
<keyword evidence="2" id="KW-0472">Membrane</keyword>
<proteinExistence type="predicted"/>
<feature type="domain" description="Putative zinc-ribbon" evidence="3">
    <location>
        <begin position="71"/>
        <end position="95"/>
    </location>
</feature>
<evidence type="ECO:0000256" key="1">
    <source>
        <dbReference type="SAM" id="MobiDB-lite"/>
    </source>
</evidence>
<gene>
    <name evidence="4" type="ORF">K8V65_02100</name>
</gene>
<evidence type="ECO:0000313" key="4">
    <source>
        <dbReference type="EMBL" id="HJF84446.1"/>
    </source>
</evidence>
<evidence type="ECO:0000259" key="3">
    <source>
        <dbReference type="Pfam" id="PF13248"/>
    </source>
</evidence>
<feature type="transmembrane region" description="Helical" evidence="2">
    <location>
        <begin position="36"/>
        <end position="57"/>
    </location>
</feature>
<protein>
    <submittedName>
        <fullName evidence="4">Zinc ribbon domain-containing protein</fullName>
    </submittedName>
</protein>
<reference evidence="4" key="1">
    <citation type="journal article" date="2021" name="PeerJ">
        <title>Extensive microbial diversity within the chicken gut microbiome revealed by metagenomics and culture.</title>
        <authorList>
            <person name="Gilroy R."/>
            <person name="Ravi A."/>
            <person name="Getino M."/>
            <person name="Pursley I."/>
            <person name="Horton D.L."/>
            <person name="Alikhan N.F."/>
            <person name="Baker D."/>
            <person name="Gharbi K."/>
            <person name="Hall N."/>
            <person name="Watson M."/>
            <person name="Adriaenssens E.M."/>
            <person name="Foster-Nyarko E."/>
            <person name="Jarju S."/>
            <person name="Secka A."/>
            <person name="Antonio M."/>
            <person name="Oren A."/>
            <person name="Chaudhuri R.R."/>
            <person name="La Ragione R."/>
            <person name="Hildebrand F."/>
            <person name="Pallen M.J."/>
        </authorList>
    </citation>
    <scope>NUCLEOTIDE SEQUENCE</scope>
    <source>
        <strain evidence="4">7318</strain>
    </source>
</reference>
<comment type="caution">
    <text evidence="4">The sequence shown here is derived from an EMBL/GenBank/DDBJ whole genome shotgun (WGS) entry which is preliminary data.</text>
</comment>
<accession>A0A921HPC9</accession>
<dbReference type="AlphaFoldDB" id="A0A921HPC9"/>
<name>A0A921HPC9_9FIRM</name>
<keyword evidence="2" id="KW-0812">Transmembrane</keyword>
<feature type="compositionally biased region" description="Basic and acidic residues" evidence="1">
    <location>
        <begin position="96"/>
        <end position="105"/>
    </location>
</feature>
<feature type="region of interest" description="Disordered" evidence="1">
    <location>
        <begin position="95"/>
        <end position="114"/>
    </location>
</feature>
<sequence length="128" mass="14680">MIKEGDMLDGILEMLFFCLILGLIPALIASNKGRSFVLWYIYGFFLFIVALVHALCISKNDDALLKQDDSLKKCPYCAEIIKKEAIVCRYCGRDLPPVKEEKNNDNNDDDYEPSDYIKSIIASREKYK</sequence>
<dbReference type="EMBL" id="DYVR01000060">
    <property type="protein sequence ID" value="HJF84446.1"/>
    <property type="molecule type" value="Genomic_DNA"/>
</dbReference>
<organism evidence="4 5">
    <name type="scientific">Megamonas hypermegale</name>
    <dbReference type="NCBI Taxonomy" id="158847"/>
    <lineage>
        <taxon>Bacteria</taxon>
        <taxon>Bacillati</taxon>
        <taxon>Bacillota</taxon>
        <taxon>Negativicutes</taxon>
        <taxon>Selenomonadales</taxon>
        <taxon>Selenomonadaceae</taxon>
        <taxon>Megamonas</taxon>
    </lineage>
</organism>
<feature type="transmembrane region" description="Helical" evidence="2">
    <location>
        <begin position="12"/>
        <end position="30"/>
    </location>
</feature>
<evidence type="ECO:0000313" key="5">
    <source>
        <dbReference type="Proteomes" id="UP000780768"/>
    </source>
</evidence>
<dbReference type="InterPro" id="IPR059113">
    <property type="entry name" value="Znf_ribbon"/>
</dbReference>
<evidence type="ECO:0000256" key="2">
    <source>
        <dbReference type="SAM" id="Phobius"/>
    </source>
</evidence>
<dbReference type="Proteomes" id="UP000780768">
    <property type="component" value="Unassembled WGS sequence"/>
</dbReference>